<feature type="domain" description="SH3b" evidence="2">
    <location>
        <begin position="37"/>
        <end position="100"/>
    </location>
</feature>
<dbReference type="SUPFAM" id="SSF54001">
    <property type="entry name" value="Cysteine proteinases"/>
    <property type="match status" value="1"/>
</dbReference>
<name>A0A7X0ZDN9_9LIST</name>
<gene>
    <name evidence="3" type="ORF">HCB49_11205</name>
</gene>
<feature type="signal peptide" evidence="1">
    <location>
        <begin position="1"/>
        <end position="30"/>
    </location>
</feature>
<dbReference type="Pfam" id="PF08239">
    <property type="entry name" value="SH3_3"/>
    <property type="match status" value="1"/>
</dbReference>
<dbReference type="PANTHER" id="PTHR37806">
    <property type="entry name" value="LMO0724 PROTEIN"/>
    <property type="match status" value="1"/>
</dbReference>
<dbReference type="PANTHER" id="PTHR37806:SF1">
    <property type="entry name" value="PEPTIDASE C39-LIKE DOMAIN-CONTAINING PROTEIN"/>
    <property type="match status" value="1"/>
</dbReference>
<evidence type="ECO:0000256" key="1">
    <source>
        <dbReference type="SAM" id="SignalP"/>
    </source>
</evidence>
<protein>
    <submittedName>
        <fullName evidence="3">SH3 domain-containing protein</fullName>
    </submittedName>
</protein>
<feature type="chain" id="PRO_5031044920" evidence="1">
    <location>
        <begin position="31"/>
        <end position="275"/>
    </location>
</feature>
<dbReference type="EMBL" id="JAARZC010000003">
    <property type="protein sequence ID" value="MBC2250556.1"/>
    <property type="molecule type" value="Genomic_DNA"/>
</dbReference>
<reference evidence="3 4" key="1">
    <citation type="submission" date="2020-03" db="EMBL/GenBank/DDBJ databases">
        <title>Soil Listeria distribution.</title>
        <authorList>
            <person name="Liao J."/>
            <person name="Wiedmann M."/>
        </authorList>
    </citation>
    <scope>NUCLEOTIDE SEQUENCE [LARGE SCALE GENOMIC DNA]</scope>
    <source>
        <strain evidence="3 4">FSL L7-0123</strain>
    </source>
</reference>
<evidence type="ECO:0000259" key="2">
    <source>
        <dbReference type="PROSITE" id="PS51781"/>
    </source>
</evidence>
<sequence>MGTFLGKWGKWILVLGLVLSVFSVSTTSQAAAKETVINKQMVTTARLNVRSTNATSGKVVGWLKNNTKFKAIAKTSNNWYRFSFKGKNGYVSGKYVKVATAAPAPTPAPSTPKIVQMNVPLIVQRPQLPTGCEITNIAMMLRYAGKNVDKVKLAKEMKRHKSNPNYGFVGNPFSKSGWTIYPPALVNQVKKYTGTAKNMTGTNLGGIKNQLNKKRPVVAWVSNFHGFSVHAITITGYDKNNFYYNDSWSGQKNARISQSYFNTCWSKQAKRAISY</sequence>
<comment type="caution">
    <text evidence="3">The sequence shown here is derived from an EMBL/GenBank/DDBJ whole genome shotgun (WGS) entry which is preliminary data.</text>
</comment>
<accession>A0A7X0ZDN9</accession>
<dbReference type="SMART" id="SM00287">
    <property type="entry name" value="SH3b"/>
    <property type="match status" value="1"/>
</dbReference>
<evidence type="ECO:0000313" key="3">
    <source>
        <dbReference type="EMBL" id="MBC2250556.1"/>
    </source>
</evidence>
<dbReference type="InterPro" id="IPR038765">
    <property type="entry name" value="Papain-like_cys_pep_sf"/>
</dbReference>
<dbReference type="Gene3D" id="3.90.70.10">
    <property type="entry name" value="Cysteine proteinases"/>
    <property type="match status" value="1"/>
</dbReference>
<dbReference type="Pfam" id="PF13529">
    <property type="entry name" value="Peptidase_C39_2"/>
    <property type="match status" value="1"/>
</dbReference>
<dbReference type="CDD" id="cd02549">
    <property type="entry name" value="Peptidase_C39A"/>
    <property type="match status" value="1"/>
</dbReference>
<dbReference type="InterPro" id="IPR003646">
    <property type="entry name" value="SH3-like_bac-type"/>
</dbReference>
<evidence type="ECO:0000313" key="4">
    <source>
        <dbReference type="Proteomes" id="UP000559864"/>
    </source>
</evidence>
<dbReference type="RefSeq" id="WP_185604980.1">
    <property type="nucleotide sequence ID" value="NZ_JAARZC010000003.1"/>
</dbReference>
<dbReference type="Gene3D" id="2.30.30.40">
    <property type="entry name" value="SH3 Domains"/>
    <property type="match status" value="1"/>
</dbReference>
<dbReference type="PROSITE" id="PS51781">
    <property type="entry name" value="SH3B"/>
    <property type="match status" value="1"/>
</dbReference>
<dbReference type="PIRSF" id="PIRSF032442">
    <property type="entry name" value="UCP032442"/>
    <property type="match status" value="1"/>
</dbReference>
<proteinExistence type="predicted"/>
<dbReference type="Proteomes" id="UP000559864">
    <property type="component" value="Unassembled WGS sequence"/>
</dbReference>
<dbReference type="InterPro" id="IPR016997">
    <property type="entry name" value="UCP032442"/>
</dbReference>
<dbReference type="InterPro" id="IPR039564">
    <property type="entry name" value="Peptidase_C39-like"/>
</dbReference>
<dbReference type="InterPro" id="IPR039563">
    <property type="entry name" value="Peptidase_C39_single_dom"/>
</dbReference>
<dbReference type="AlphaFoldDB" id="A0A7X0ZDN9"/>
<organism evidence="3 4">
    <name type="scientific">Listeria cossartiae subsp. cayugensis</name>
    <dbReference type="NCBI Taxonomy" id="2713505"/>
    <lineage>
        <taxon>Bacteria</taxon>
        <taxon>Bacillati</taxon>
        <taxon>Bacillota</taxon>
        <taxon>Bacilli</taxon>
        <taxon>Bacillales</taxon>
        <taxon>Listeriaceae</taxon>
        <taxon>Listeria</taxon>
        <taxon>Listeria cossartiae</taxon>
    </lineage>
</organism>
<keyword evidence="1" id="KW-0732">Signal</keyword>